<comment type="subcellular location">
    <subcellularLocation>
        <location evidence="1">Cell outer membrane</location>
    </subcellularLocation>
</comment>
<evidence type="ECO:0000259" key="7">
    <source>
        <dbReference type="Pfam" id="PF07980"/>
    </source>
</evidence>
<dbReference type="InterPro" id="IPR033985">
    <property type="entry name" value="SusD-like_N"/>
</dbReference>
<evidence type="ECO:0000313" key="9">
    <source>
        <dbReference type="EMBL" id="SFS47094.1"/>
    </source>
</evidence>
<accession>A0A1I6Q3Y3</accession>
<dbReference type="RefSeq" id="WP_093364041.1">
    <property type="nucleotide sequence ID" value="NZ_FOZZ01000002.1"/>
</dbReference>
<dbReference type="OrthoDB" id="5694214at2"/>
<dbReference type="Proteomes" id="UP000198785">
    <property type="component" value="Unassembled WGS sequence"/>
</dbReference>
<dbReference type="EMBL" id="FOZZ01000002">
    <property type="protein sequence ID" value="SFS47094.1"/>
    <property type="molecule type" value="Genomic_DNA"/>
</dbReference>
<evidence type="ECO:0000256" key="6">
    <source>
        <dbReference type="SAM" id="SignalP"/>
    </source>
</evidence>
<evidence type="ECO:0000313" key="10">
    <source>
        <dbReference type="Proteomes" id="UP000198785"/>
    </source>
</evidence>
<name>A0A1I6Q3Y3_9SPHI</name>
<evidence type="ECO:0000256" key="2">
    <source>
        <dbReference type="ARBA" id="ARBA00006275"/>
    </source>
</evidence>
<dbReference type="Pfam" id="PF14322">
    <property type="entry name" value="SusD-like_3"/>
    <property type="match status" value="1"/>
</dbReference>
<reference evidence="9 10" key="1">
    <citation type="submission" date="2016-10" db="EMBL/GenBank/DDBJ databases">
        <authorList>
            <person name="de Groot N.N."/>
        </authorList>
    </citation>
    <scope>NUCLEOTIDE SEQUENCE [LARGE SCALE GENOMIC DNA]</scope>
    <source>
        <strain evidence="9 10">DSM 22789</strain>
    </source>
</reference>
<dbReference type="InterPro" id="IPR011990">
    <property type="entry name" value="TPR-like_helical_dom_sf"/>
</dbReference>
<protein>
    <submittedName>
        <fullName evidence="9">Starch-binding associating with outer membrane</fullName>
    </submittedName>
</protein>
<feature type="signal peptide" evidence="6">
    <location>
        <begin position="1"/>
        <end position="18"/>
    </location>
</feature>
<keyword evidence="5" id="KW-0998">Cell outer membrane</keyword>
<evidence type="ECO:0000256" key="3">
    <source>
        <dbReference type="ARBA" id="ARBA00022729"/>
    </source>
</evidence>
<gene>
    <name evidence="9" type="ORF">SAMN05660206_102103</name>
</gene>
<keyword evidence="3 6" id="KW-0732">Signal</keyword>
<dbReference type="Pfam" id="PF07980">
    <property type="entry name" value="SusD_RagB"/>
    <property type="match status" value="1"/>
</dbReference>
<dbReference type="Gene3D" id="1.25.40.390">
    <property type="match status" value="1"/>
</dbReference>
<feature type="chain" id="PRO_5011459601" evidence="6">
    <location>
        <begin position="19"/>
        <end position="686"/>
    </location>
</feature>
<comment type="similarity">
    <text evidence="2">Belongs to the SusD family.</text>
</comment>
<evidence type="ECO:0000256" key="4">
    <source>
        <dbReference type="ARBA" id="ARBA00023136"/>
    </source>
</evidence>
<keyword evidence="4" id="KW-0472">Membrane</keyword>
<evidence type="ECO:0000256" key="1">
    <source>
        <dbReference type="ARBA" id="ARBA00004442"/>
    </source>
</evidence>
<sequence length="686" mass="77875">MKRLLFILAIAASGSLNSCVDMDITPKNIVTDNELLNTPAGMDIYMSRMYSLMPFEDFKYTAQWGFESNGWLNSTGIEGTGEAVNREGLSASFTGERTSYWSKGFVLIRDANHLIETLPAFRENFSEELYNHYLGEAYYVRAMTFYTMAKRFGGIPLVTKVIQYPSSEDEMEVPRASEEETWDQILADFDQAIELLMPQEIKEGYANKYVALAFKSEAMLYAGSVAKYNQDVSGRLTGIGRKTGVRVIGFDEASWRTASVRYFTEAYQAARTIMQDGKYSLYKKRWIAGDTEAQYQNMVEMFSDLSSPENIYVKEYIFPTATHSFDAYNMPFSFRSPLSAGTCPTLDFVELFDGFDRYPDGSIRVTNGDQNASGEYLMFDSPLDFFKDAEPRLRAYVIFPFDQFRNKQIEVRGGVYTGDAPIKPFFSSYAYNNADTRYQNLSIYNGSSKSLYLSPREGGSQELVDYNGQQMTAAGQEGPFFDNGEATVTGLYLRKWLQTNPSAELGEGKSAQPFILMRYADVLLNAAEAAIELELVGASSPDGSSLLQVATDAINAIRERAGAVMLQGTLTGDVNGRNIVRKERRKELAFEHKSKWDIRRWRVAHYEGRDGFWGESRDKNKFSNNENFRFRGLYPFFSTKTGKYFFDARFQWIASKTFGYRPLDYYFEVPSGEVAKSSVIDQQPNR</sequence>
<feature type="domain" description="SusD-like N-terminal" evidence="8">
    <location>
        <begin position="95"/>
        <end position="215"/>
    </location>
</feature>
<keyword evidence="10" id="KW-1185">Reference proteome</keyword>
<proteinExistence type="inferred from homology"/>
<dbReference type="SUPFAM" id="SSF48452">
    <property type="entry name" value="TPR-like"/>
    <property type="match status" value="1"/>
</dbReference>
<evidence type="ECO:0000256" key="5">
    <source>
        <dbReference type="ARBA" id="ARBA00023237"/>
    </source>
</evidence>
<dbReference type="STRING" id="683125.SAMN05660206_102103"/>
<feature type="domain" description="RagB/SusD" evidence="7">
    <location>
        <begin position="339"/>
        <end position="684"/>
    </location>
</feature>
<organism evidence="9 10">
    <name type="scientific">Sphingobacterium wenxiniae</name>
    <dbReference type="NCBI Taxonomy" id="683125"/>
    <lineage>
        <taxon>Bacteria</taxon>
        <taxon>Pseudomonadati</taxon>
        <taxon>Bacteroidota</taxon>
        <taxon>Sphingobacteriia</taxon>
        <taxon>Sphingobacteriales</taxon>
        <taxon>Sphingobacteriaceae</taxon>
        <taxon>Sphingobacterium</taxon>
    </lineage>
</organism>
<dbReference type="InterPro" id="IPR012944">
    <property type="entry name" value="SusD_RagB_dom"/>
</dbReference>
<evidence type="ECO:0000259" key="8">
    <source>
        <dbReference type="Pfam" id="PF14322"/>
    </source>
</evidence>
<dbReference type="AlphaFoldDB" id="A0A1I6Q3Y3"/>
<dbReference type="GO" id="GO:0009279">
    <property type="term" value="C:cell outer membrane"/>
    <property type="evidence" value="ECO:0007669"/>
    <property type="project" value="UniProtKB-SubCell"/>
</dbReference>